<keyword evidence="4" id="KW-1003">Cell membrane</keyword>
<accession>A0A346NHK6</accession>
<dbReference type="Pfam" id="PF07963">
    <property type="entry name" value="N_methyl"/>
    <property type="match status" value="1"/>
</dbReference>
<keyword evidence="9 10" id="KW-0472">Membrane</keyword>
<keyword evidence="12" id="KW-1185">Reference proteome</keyword>
<protein>
    <recommendedName>
        <fullName evidence="3">Type II secretion system protein J</fullName>
    </recommendedName>
</protein>
<evidence type="ECO:0000313" key="11">
    <source>
        <dbReference type="EMBL" id="AXR05013.1"/>
    </source>
</evidence>
<reference evidence="11 12" key="1">
    <citation type="submission" date="2018-08" db="EMBL/GenBank/DDBJ databases">
        <title>Salinimonas sediminis sp. nov., a piezophilic bacterium isolated from a deep-sea sediment sample from the New Britain Trench.</title>
        <authorList>
            <person name="Cao J."/>
        </authorList>
    </citation>
    <scope>NUCLEOTIDE SEQUENCE [LARGE SCALE GENOMIC DNA]</scope>
    <source>
        <strain evidence="11 12">N102</strain>
    </source>
</reference>
<dbReference type="Proteomes" id="UP000262073">
    <property type="component" value="Chromosome"/>
</dbReference>
<keyword evidence="6" id="KW-0997">Cell inner membrane</keyword>
<dbReference type="GO" id="GO:0015627">
    <property type="term" value="C:type II protein secretion system complex"/>
    <property type="evidence" value="ECO:0007669"/>
    <property type="project" value="InterPro"/>
</dbReference>
<evidence type="ECO:0000256" key="7">
    <source>
        <dbReference type="ARBA" id="ARBA00022692"/>
    </source>
</evidence>
<evidence type="ECO:0000256" key="3">
    <source>
        <dbReference type="ARBA" id="ARBA00021539"/>
    </source>
</evidence>
<dbReference type="PROSITE" id="PS00409">
    <property type="entry name" value="PROKAR_NTER_METHYL"/>
    <property type="match status" value="1"/>
</dbReference>
<evidence type="ECO:0000256" key="10">
    <source>
        <dbReference type="SAM" id="Phobius"/>
    </source>
</evidence>
<keyword evidence="5" id="KW-0488">Methylation</keyword>
<dbReference type="InterPro" id="IPR010055">
    <property type="entry name" value="T2SS_protein-GspJ"/>
</dbReference>
<dbReference type="InterPro" id="IPR012902">
    <property type="entry name" value="N_methyl_site"/>
</dbReference>
<evidence type="ECO:0000256" key="8">
    <source>
        <dbReference type="ARBA" id="ARBA00022989"/>
    </source>
</evidence>
<dbReference type="AlphaFoldDB" id="A0A346NHK6"/>
<dbReference type="NCBIfam" id="TIGR02532">
    <property type="entry name" value="IV_pilin_GFxxxE"/>
    <property type="match status" value="1"/>
</dbReference>
<name>A0A346NHK6_9ALTE</name>
<feature type="transmembrane region" description="Helical" evidence="10">
    <location>
        <begin position="12"/>
        <end position="36"/>
    </location>
</feature>
<dbReference type="Pfam" id="PF11612">
    <property type="entry name" value="T2SSJ"/>
    <property type="match status" value="1"/>
</dbReference>
<keyword evidence="7 10" id="KW-0812">Transmembrane</keyword>
<evidence type="ECO:0000256" key="2">
    <source>
        <dbReference type="ARBA" id="ARBA00011084"/>
    </source>
</evidence>
<organism evidence="11 12">
    <name type="scientific">Salinimonas sediminis</name>
    <dbReference type="NCBI Taxonomy" id="2303538"/>
    <lineage>
        <taxon>Bacteria</taxon>
        <taxon>Pseudomonadati</taxon>
        <taxon>Pseudomonadota</taxon>
        <taxon>Gammaproteobacteria</taxon>
        <taxon>Alteromonadales</taxon>
        <taxon>Alteromonadaceae</taxon>
        <taxon>Alteromonas/Salinimonas group</taxon>
        <taxon>Salinimonas</taxon>
    </lineage>
</organism>
<evidence type="ECO:0000256" key="1">
    <source>
        <dbReference type="ARBA" id="ARBA00004377"/>
    </source>
</evidence>
<dbReference type="InterPro" id="IPR045584">
    <property type="entry name" value="Pilin-like"/>
</dbReference>
<keyword evidence="8 10" id="KW-1133">Transmembrane helix</keyword>
<sequence length="211" mass="23632">MKYSKAQGFTLLEILIAMAIFAMIGLASTGVLTAVIDSNEVSEQRFTRLQELQRTMLSIERDILQAIPRPVRVNGDQTDIVMRGGELDGSDADAIAFVRGGWQNPQMMLARSTQQYVAYRLKDHVLERVYSNYVDNIVGYEPKVRPLLTGVNDFKVEFVAQTDNNDVSQADALTWNKSYTGAALPKAVAFIIDTENFGTLRREFTLWSDGL</sequence>
<dbReference type="EMBL" id="CP031769">
    <property type="protein sequence ID" value="AXR05013.1"/>
    <property type="molecule type" value="Genomic_DNA"/>
</dbReference>
<dbReference type="PANTHER" id="PTHR39583">
    <property type="entry name" value="TYPE II SECRETION SYSTEM PROTEIN J-RELATED"/>
    <property type="match status" value="1"/>
</dbReference>
<dbReference type="RefSeq" id="WP_108567743.1">
    <property type="nucleotide sequence ID" value="NZ_CP031769.1"/>
</dbReference>
<evidence type="ECO:0000313" key="12">
    <source>
        <dbReference type="Proteomes" id="UP000262073"/>
    </source>
</evidence>
<evidence type="ECO:0000256" key="4">
    <source>
        <dbReference type="ARBA" id="ARBA00022475"/>
    </source>
</evidence>
<dbReference type="OrthoDB" id="9794345at2"/>
<gene>
    <name evidence="11" type="primary">gspJ</name>
    <name evidence="11" type="ORF">D0Y50_00690</name>
</gene>
<dbReference type="NCBIfam" id="TIGR01711">
    <property type="entry name" value="gspJ"/>
    <property type="match status" value="1"/>
</dbReference>
<dbReference type="Gene3D" id="3.10.610.10">
    <property type="entry name" value="GSPII I/J protein-like"/>
    <property type="match status" value="1"/>
</dbReference>
<dbReference type="InterPro" id="IPR051621">
    <property type="entry name" value="T2SS_protein_J"/>
</dbReference>
<evidence type="ECO:0000256" key="9">
    <source>
        <dbReference type="ARBA" id="ARBA00023136"/>
    </source>
</evidence>
<dbReference type="GO" id="GO:0015628">
    <property type="term" value="P:protein secretion by the type II secretion system"/>
    <property type="evidence" value="ECO:0007669"/>
    <property type="project" value="InterPro"/>
</dbReference>
<proteinExistence type="inferred from homology"/>
<dbReference type="PANTHER" id="PTHR39583:SF2">
    <property type="entry name" value="TYPE II SECRETION SYSTEM PROTEIN J"/>
    <property type="match status" value="1"/>
</dbReference>
<comment type="subcellular location">
    <subcellularLocation>
        <location evidence="1">Cell inner membrane</location>
        <topology evidence="1">Single-pass membrane protein</topology>
    </subcellularLocation>
</comment>
<dbReference type="KEGG" id="salm:D0Y50_00690"/>
<dbReference type="SUPFAM" id="SSF54523">
    <property type="entry name" value="Pili subunits"/>
    <property type="match status" value="1"/>
</dbReference>
<evidence type="ECO:0000256" key="6">
    <source>
        <dbReference type="ARBA" id="ARBA00022519"/>
    </source>
</evidence>
<comment type="similarity">
    <text evidence="2">Belongs to the GSP J family.</text>
</comment>
<dbReference type="GO" id="GO:0005886">
    <property type="term" value="C:plasma membrane"/>
    <property type="evidence" value="ECO:0007669"/>
    <property type="project" value="UniProtKB-SubCell"/>
</dbReference>
<evidence type="ECO:0000256" key="5">
    <source>
        <dbReference type="ARBA" id="ARBA00022481"/>
    </source>
</evidence>